<dbReference type="GO" id="GO:0036122">
    <property type="term" value="F:BMP binding"/>
    <property type="evidence" value="ECO:0007669"/>
    <property type="project" value="TreeGrafter"/>
</dbReference>
<evidence type="ECO:0008006" key="7">
    <source>
        <dbReference type="Google" id="ProtNLM"/>
    </source>
</evidence>
<dbReference type="PANTHER" id="PTHR46698">
    <property type="entry name" value="CROSSVEINLESS 2"/>
    <property type="match status" value="1"/>
</dbReference>
<dbReference type="GO" id="GO:0030513">
    <property type="term" value="P:positive regulation of BMP signaling pathway"/>
    <property type="evidence" value="ECO:0007669"/>
    <property type="project" value="TreeGrafter"/>
</dbReference>
<evidence type="ECO:0000256" key="2">
    <source>
        <dbReference type="ARBA" id="ARBA00022525"/>
    </source>
</evidence>
<gene>
    <name evidence="5" type="ORF">ILUMI_04196</name>
</gene>
<protein>
    <recommendedName>
        <fullName evidence="7">VWFC domain-containing protein</fullName>
    </recommendedName>
</protein>
<evidence type="ECO:0000313" key="6">
    <source>
        <dbReference type="Proteomes" id="UP000801492"/>
    </source>
</evidence>
<name>A0A8K0DES9_IGNLU</name>
<dbReference type="PANTHER" id="PTHR46698:SF4">
    <property type="entry name" value="CROSSVEINLESS 2"/>
    <property type="match status" value="1"/>
</dbReference>
<dbReference type="Proteomes" id="UP000801492">
    <property type="component" value="Unassembled WGS sequence"/>
</dbReference>
<comment type="subcellular location">
    <subcellularLocation>
        <location evidence="1">Secreted</location>
    </subcellularLocation>
</comment>
<dbReference type="Gene3D" id="2.10.70.10">
    <property type="entry name" value="Complement Module, domain 1"/>
    <property type="match status" value="1"/>
</dbReference>
<comment type="caution">
    <text evidence="5">The sequence shown here is derived from an EMBL/GenBank/DDBJ whole genome shotgun (WGS) entry which is preliminary data.</text>
</comment>
<dbReference type="InterPro" id="IPR052424">
    <property type="entry name" value="Kielin_Chordin-BMP_Reg"/>
</dbReference>
<accession>A0A8K0DES9</accession>
<evidence type="ECO:0000256" key="4">
    <source>
        <dbReference type="SAM" id="MobiDB-lite"/>
    </source>
</evidence>
<evidence type="ECO:0000313" key="5">
    <source>
        <dbReference type="EMBL" id="KAF2901986.1"/>
    </source>
</evidence>
<dbReference type="EMBL" id="VTPC01001430">
    <property type="protein sequence ID" value="KAF2901986.1"/>
    <property type="molecule type" value="Genomic_DNA"/>
</dbReference>
<feature type="non-terminal residue" evidence="5">
    <location>
        <position position="1"/>
    </location>
</feature>
<keyword evidence="2" id="KW-0964">Secreted</keyword>
<evidence type="ECO:0000256" key="3">
    <source>
        <dbReference type="ARBA" id="ARBA00022729"/>
    </source>
</evidence>
<organism evidence="5 6">
    <name type="scientific">Ignelater luminosus</name>
    <name type="common">Cucubano</name>
    <name type="synonym">Pyrophorus luminosus</name>
    <dbReference type="NCBI Taxonomy" id="2038154"/>
    <lineage>
        <taxon>Eukaryota</taxon>
        <taxon>Metazoa</taxon>
        <taxon>Ecdysozoa</taxon>
        <taxon>Arthropoda</taxon>
        <taxon>Hexapoda</taxon>
        <taxon>Insecta</taxon>
        <taxon>Pterygota</taxon>
        <taxon>Neoptera</taxon>
        <taxon>Endopterygota</taxon>
        <taxon>Coleoptera</taxon>
        <taxon>Polyphaga</taxon>
        <taxon>Elateriformia</taxon>
        <taxon>Elateroidea</taxon>
        <taxon>Elateridae</taxon>
        <taxon>Agrypninae</taxon>
        <taxon>Pyrophorini</taxon>
        <taxon>Ignelater</taxon>
    </lineage>
</organism>
<proteinExistence type="predicted"/>
<dbReference type="OrthoDB" id="6132182at2759"/>
<feature type="region of interest" description="Disordered" evidence="4">
    <location>
        <begin position="243"/>
        <end position="286"/>
    </location>
</feature>
<dbReference type="AlphaFoldDB" id="A0A8K0DES9"/>
<evidence type="ECO:0000256" key="1">
    <source>
        <dbReference type="ARBA" id="ARBA00004613"/>
    </source>
</evidence>
<dbReference type="GO" id="GO:0005576">
    <property type="term" value="C:extracellular region"/>
    <property type="evidence" value="ECO:0007669"/>
    <property type="project" value="UniProtKB-SubCell"/>
</dbReference>
<keyword evidence="3" id="KW-0732">Signal</keyword>
<sequence>CIVGDVVYGAEEPVPADQPCLKCKCQPPGVQCETTKCIKKPGCRAIHKSNKCCPEYQCECEHEGRLYANGERLETPPGGECRVCYCRGGEVQCAEVSCYIRTDCEESAVPVSTESDVNTTETSISQSESRYEDLGESKLKHDDDIIPLDQNPEYPPIPDIMSPQNVDELSEHIDAELAQMSSSEEPHLMENSSLVINESLSGNINESVTILSNKEMTSTSTSTSHPLINAKAALPASLLRELAPSDNQDEETVNSTTEVTESDRSKETLESTSEESGESTTPQNKHASIILSVEDASVETPLSSSGSQEIDMKDLVETISGMQTSTEETKDKSSEKPHKPLLKKDVELINPQVLMQNFKQPKQNKTLNKPEARDESDIIFEQLNEELKSVPSRIIDNNTGNEDAEAEAIFKELFGDATSSTISPTSVGELGFSKGKEKETELMERVSDAITKFQMKESKESLDTSILGILRDFFNTQSKYHKKEK</sequence>
<dbReference type="SUPFAM" id="SSF57603">
    <property type="entry name" value="FnI-like domain"/>
    <property type="match status" value="1"/>
</dbReference>
<keyword evidence="6" id="KW-1185">Reference proteome</keyword>
<reference evidence="5" key="1">
    <citation type="submission" date="2019-08" db="EMBL/GenBank/DDBJ databases">
        <title>The genome of the North American firefly Photinus pyralis.</title>
        <authorList>
            <consortium name="Photinus pyralis genome working group"/>
            <person name="Fallon T.R."/>
            <person name="Sander Lower S.E."/>
            <person name="Weng J.-K."/>
        </authorList>
    </citation>
    <scope>NUCLEOTIDE SEQUENCE</scope>
    <source>
        <strain evidence="5">TRF0915ILg1</strain>
        <tissue evidence="5">Whole body</tissue>
    </source>
</reference>